<dbReference type="Pfam" id="PF00651">
    <property type="entry name" value="BTB"/>
    <property type="match status" value="1"/>
</dbReference>
<dbReference type="GeneID" id="54586467"/>
<evidence type="ECO:0000313" key="3">
    <source>
        <dbReference type="Proteomes" id="UP000800094"/>
    </source>
</evidence>
<dbReference type="Gene3D" id="3.40.50.300">
    <property type="entry name" value="P-loop containing nucleotide triphosphate hydrolases"/>
    <property type="match status" value="1"/>
</dbReference>
<feature type="domain" description="BTB" evidence="1">
    <location>
        <begin position="27"/>
        <end position="93"/>
    </location>
</feature>
<dbReference type="Pfam" id="PF00004">
    <property type="entry name" value="AAA"/>
    <property type="match status" value="1"/>
</dbReference>
<dbReference type="PROSITE" id="PS50097">
    <property type="entry name" value="BTB"/>
    <property type="match status" value="1"/>
</dbReference>
<reference evidence="2" key="1">
    <citation type="journal article" date="2020" name="Stud. Mycol.">
        <title>101 Dothideomycetes genomes: a test case for predicting lifestyles and emergence of pathogens.</title>
        <authorList>
            <person name="Haridas S."/>
            <person name="Albert R."/>
            <person name="Binder M."/>
            <person name="Bloem J."/>
            <person name="Labutti K."/>
            <person name="Salamov A."/>
            <person name="Andreopoulos B."/>
            <person name="Baker S."/>
            <person name="Barry K."/>
            <person name="Bills G."/>
            <person name="Bluhm B."/>
            <person name="Cannon C."/>
            <person name="Castanera R."/>
            <person name="Culley D."/>
            <person name="Daum C."/>
            <person name="Ezra D."/>
            <person name="Gonzalez J."/>
            <person name="Henrissat B."/>
            <person name="Kuo A."/>
            <person name="Liang C."/>
            <person name="Lipzen A."/>
            <person name="Lutzoni F."/>
            <person name="Magnuson J."/>
            <person name="Mondo S."/>
            <person name="Nolan M."/>
            <person name="Ohm R."/>
            <person name="Pangilinan J."/>
            <person name="Park H.-J."/>
            <person name="Ramirez L."/>
            <person name="Alfaro M."/>
            <person name="Sun H."/>
            <person name="Tritt A."/>
            <person name="Yoshinaga Y."/>
            <person name="Zwiers L.-H."/>
            <person name="Turgeon B."/>
            <person name="Goodwin S."/>
            <person name="Spatafora J."/>
            <person name="Crous P."/>
            <person name="Grigoriev I."/>
        </authorList>
    </citation>
    <scope>NUCLEOTIDE SEQUENCE</scope>
    <source>
        <strain evidence="2">CBS 122368</strain>
    </source>
</reference>
<dbReference type="SUPFAM" id="SSF54695">
    <property type="entry name" value="POZ domain"/>
    <property type="match status" value="1"/>
</dbReference>
<keyword evidence="3" id="KW-1185">Reference proteome</keyword>
<accession>A0A6A6IM59</accession>
<dbReference type="AlphaFoldDB" id="A0A6A6IM59"/>
<dbReference type="OrthoDB" id="6359816at2759"/>
<dbReference type="CDD" id="cd18186">
    <property type="entry name" value="BTB_POZ_ZBTB_KLHL-like"/>
    <property type="match status" value="1"/>
</dbReference>
<dbReference type="GO" id="GO:0005524">
    <property type="term" value="F:ATP binding"/>
    <property type="evidence" value="ECO:0007669"/>
    <property type="project" value="InterPro"/>
</dbReference>
<gene>
    <name evidence="2" type="ORF">BU26DRAFT_563260</name>
</gene>
<evidence type="ECO:0000259" key="1">
    <source>
        <dbReference type="PROSITE" id="PS50097"/>
    </source>
</evidence>
<sequence length="435" mass="49997">MDRDENTTYYEKLLRQQKSLLESGEYSDFTITCGTSTWKVHKAIICPWSGFFSRAVKFGKEQAEGAIDLPNDEPAIVKYMLQYMYTSEYELDPGADSEDSDHFQVYLDWSQDGLTREVRRRLQDGIFYLNHEGMAKLVALVNRKYPDKRPNQVKRLWLHSSEIGPEFADELLAIIEDPKSKEGDMFHDDPPDDGLLAHAKVYIIADKYDIHGLREFALHKLQKDIVDVPFDAEVKIKTIHHLMDNTTDRDEAIRTLIAEELCGDMDWFVSKELGLNSQSQQLIASAGYNFFFVQGIPFVLHKPDDSNYGKRNVRCPWDSVEPIQQLLKEVQRGSKTENKILKIQNVHVNRNKNFKTKKHRLETIDMEPVAKQDVLGYMFYGPPGTGKSSLSRAIASHYDLELFILADMNDTSPQDRFHSLPHDALSCSKILTQQA</sequence>
<dbReference type="InterPro" id="IPR027417">
    <property type="entry name" value="P-loop_NTPase"/>
</dbReference>
<dbReference type="SUPFAM" id="SSF52540">
    <property type="entry name" value="P-loop containing nucleoside triphosphate hydrolases"/>
    <property type="match status" value="1"/>
</dbReference>
<dbReference type="Gene3D" id="3.30.710.10">
    <property type="entry name" value="Potassium Channel Kv1.1, Chain A"/>
    <property type="match status" value="1"/>
</dbReference>
<name>A0A6A6IM59_9PLEO</name>
<dbReference type="PANTHER" id="PTHR47843">
    <property type="entry name" value="BTB DOMAIN-CONTAINING PROTEIN-RELATED"/>
    <property type="match status" value="1"/>
</dbReference>
<proteinExistence type="predicted"/>
<protein>
    <recommendedName>
        <fullName evidence="1">BTB domain-containing protein</fullName>
    </recommendedName>
</protein>
<dbReference type="InterPro" id="IPR011333">
    <property type="entry name" value="SKP1/BTB/POZ_sf"/>
</dbReference>
<evidence type="ECO:0000313" key="2">
    <source>
        <dbReference type="EMBL" id="KAF2251319.1"/>
    </source>
</evidence>
<dbReference type="PANTHER" id="PTHR47843:SF5">
    <property type="entry name" value="BTB_POZ DOMAIN PROTEIN"/>
    <property type="match status" value="1"/>
</dbReference>
<dbReference type="EMBL" id="ML987193">
    <property type="protein sequence ID" value="KAF2251319.1"/>
    <property type="molecule type" value="Genomic_DNA"/>
</dbReference>
<dbReference type="Proteomes" id="UP000800094">
    <property type="component" value="Unassembled WGS sequence"/>
</dbReference>
<dbReference type="GO" id="GO:0016887">
    <property type="term" value="F:ATP hydrolysis activity"/>
    <property type="evidence" value="ECO:0007669"/>
    <property type="project" value="InterPro"/>
</dbReference>
<dbReference type="InterPro" id="IPR003959">
    <property type="entry name" value="ATPase_AAA_core"/>
</dbReference>
<dbReference type="InterPro" id="IPR000210">
    <property type="entry name" value="BTB/POZ_dom"/>
</dbReference>
<dbReference type="RefSeq" id="XP_033686323.1">
    <property type="nucleotide sequence ID" value="XM_033833137.1"/>
</dbReference>
<organism evidence="2 3">
    <name type="scientific">Trematosphaeria pertusa</name>
    <dbReference type="NCBI Taxonomy" id="390896"/>
    <lineage>
        <taxon>Eukaryota</taxon>
        <taxon>Fungi</taxon>
        <taxon>Dikarya</taxon>
        <taxon>Ascomycota</taxon>
        <taxon>Pezizomycotina</taxon>
        <taxon>Dothideomycetes</taxon>
        <taxon>Pleosporomycetidae</taxon>
        <taxon>Pleosporales</taxon>
        <taxon>Massarineae</taxon>
        <taxon>Trematosphaeriaceae</taxon>
        <taxon>Trematosphaeria</taxon>
    </lineage>
</organism>